<gene>
    <name evidence="3" type="ORF">JF535_04340</name>
</gene>
<dbReference type="Pfam" id="PF03334">
    <property type="entry name" value="PhaG_MnhG_YufB"/>
    <property type="match status" value="1"/>
</dbReference>
<dbReference type="NCBIfam" id="NF009314">
    <property type="entry name" value="PRK12674.1-2"/>
    <property type="match status" value="1"/>
</dbReference>
<protein>
    <submittedName>
        <fullName evidence="3">Monovalent cation/H(+) antiporter subunit G</fullName>
    </submittedName>
</protein>
<evidence type="ECO:0000313" key="4">
    <source>
        <dbReference type="Proteomes" id="UP000664293"/>
    </source>
</evidence>
<comment type="caution">
    <text evidence="3">The sequence shown here is derived from an EMBL/GenBank/DDBJ whole genome shotgun (WGS) entry which is preliminary data.</text>
</comment>
<keyword evidence="4" id="KW-1185">Reference proteome</keyword>
<dbReference type="InterPro" id="IPR005133">
    <property type="entry name" value="PhaG_MnhG_YufB"/>
</dbReference>
<dbReference type="EMBL" id="JAEKJR010000001">
    <property type="protein sequence ID" value="MBN8430078.1"/>
    <property type="molecule type" value="Genomic_DNA"/>
</dbReference>
<organism evidence="3 4">
    <name type="scientific">Microbulbifer salipaludis</name>
    <dbReference type="NCBI Taxonomy" id="187980"/>
    <lineage>
        <taxon>Bacteria</taxon>
        <taxon>Pseudomonadati</taxon>
        <taxon>Pseudomonadota</taxon>
        <taxon>Gammaproteobacteria</taxon>
        <taxon>Cellvibrionales</taxon>
        <taxon>Microbulbiferaceae</taxon>
        <taxon>Microbulbifer</taxon>
    </lineage>
</organism>
<reference evidence="3 4" key="1">
    <citation type="submission" date="2020-12" db="EMBL/GenBank/DDBJ databases">
        <title>Oil enriched cultivation method for isolating marine PHA-producing bacteria.</title>
        <authorList>
            <person name="Zheng W."/>
            <person name="Yu S."/>
            <person name="Huang Y."/>
        </authorList>
    </citation>
    <scope>NUCLEOTIDE SEQUENCE [LARGE SCALE GENOMIC DNA]</scope>
    <source>
        <strain evidence="3 4">SN0-2</strain>
    </source>
</reference>
<dbReference type="NCBIfam" id="TIGR01300">
    <property type="entry name" value="CPA3_mnhG_phaG"/>
    <property type="match status" value="1"/>
</dbReference>
<evidence type="ECO:0000313" key="3">
    <source>
        <dbReference type="EMBL" id="MBN8430078.1"/>
    </source>
</evidence>
<sequence>MIEWLLALLIVSGSFFGFTAALGLVRMPDIYTRMSTSGKAATLCCGLLLAAVAIQLQDARVTARVVAAILFLLLTVPVGAHMIARAAYRTGSPMWKGDATGPSESASREKQ</sequence>
<dbReference type="RefSeq" id="WP_206999470.1">
    <property type="nucleotide sequence ID" value="NZ_JAEKJR010000001.1"/>
</dbReference>
<feature type="transmembrane region" description="Helical" evidence="2">
    <location>
        <begin position="6"/>
        <end position="25"/>
    </location>
</feature>
<keyword evidence="2" id="KW-0812">Transmembrane</keyword>
<feature type="transmembrane region" description="Helical" evidence="2">
    <location>
        <begin position="62"/>
        <end position="84"/>
    </location>
</feature>
<dbReference type="PANTHER" id="PTHR34703:SF1">
    <property type="entry name" value="ANTIPORTER SUBUNIT MNHG2-RELATED"/>
    <property type="match status" value="1"/>
</dbReference>
<feature type="region of interest" description="Disordered" evidence="1">
    <location>
        <begin position="92"/>
        <end position="111"/>
    </location>
</feature>
<keyword evidence="2" id="KW-0472">Membrane</keyword>
<dbReference type="PANTHER" id="PTHR34703">
    <property type="entry name" value="ANTIPORTER SUBUNIT MNHG2-RELATED"/>
    <property type="match status" value="1"/>
</dbReference>
<evidence type="ECO:0000256" key="1">
    <source>
        <dbReference type="SAM" id="MobiDB-lite"/>
    </source>
</evidence>
<name>A0ABS3E4D9_9GAMM</name>
<dbReference type="Proteomes" id="UP000664293">
    <property type="component" value="Unassembled WGS sequence"/>
</dbReference>
<accession>A0ABS3E4D9</accession>
<proteinExistence type="predicted"/>
<evidence type="ECO:0000256" key="2">
    <source>
        <dbReference type="SAM" id="Phobius"/>
    </source>
</evidence>
<keyword evidence="2" id="KW-1133">Transmembrane helix</keyword>